<dbReference type="InterPro" id="IPR027417">
    <property type="entry name" value="P-loop_NTPase"/>
</dbReference>
<evidence type="ECO:0000259" key="5">
    <source>
        <dbReference type="Pfam" id="PF22740"/>
    </source>
</evidence>
<keyword evidence="2" id="KW-0067">ATP-binding</keyword>
<evidence type="ECO:0000313" key="7">
    <source>
        <dbReference type="Proteomes" id="UP000823634"/>
    </source>
</evidence>
<evidence type="ECO:0000313" key="6">
    <source>
        <dbReference type="EMBL" id="MBO8426822.1"/>
    </source>
</evidence>
<dbReference type="Proteomes" id="UP000823634">
    <property type="component" value="Unassembled WGS sequence"/>
</dbReference>
<protein>
    <submittedName>
        <fullName evidence="6">RNase adapter RapZ</fullName>
    </submittedName>
</protein>
<name>A0A9D9DH19_9FIRM</name>
<keyword evidence="1" id="KW-0547">Nucleotide-binding</keyword>
<comment type="caution">
    <text evidence="6">The sequence shown here is derived from an EMBL/GenBank/DDBJ whole genome shotgun (WGS) entry which is preliminary data.</text>
</comment>
<dbReference type="InterPro" id="IPR053930">
    <property type="entry name" value="RapZ-like_N"/>
</dbReference>
<dbReference type="Pfam" id="PF22740">
    <property type="entry name" value="PapZ_C"/>
    <property type="match status" value="1"/>
</dbReference>
<dbReference type="InterPro" id="IPR053931">
    <property type="entry name" value="RapZ_C"/>
</dbReference>
<sequence>MRKVFLLTGVSGAGKSTISHVFEEFGYRIIENAPNVVLPSLAEEIIKNDAYERTVLIVEIRHAAHAISILRQLPNLEVLVCVLDCASHELLTRYRLTRHIHPLQAKGLTLEECLEKDAADMKNVRPLADLYLDTTGLSVSELRRLAFAHLAPAGDKMVVTFSSFGYKYGIPQDAELIFDCRNVPNPFWDPSLRSLTGLDKPVIDFLSAHKETEELFKRMTDYLDYFLPSANAGGRNYVNVDLGCSGGQHRSVYFAQALYEHYKDKYICFVSHREMKRYIGGK</sequence>
<feature type="domain" description="RapZ C-terminal" evidence="5">
    <location>
        <begin position="157"/>
        <end position="276"/>
    </location>
</feature>
<reference evidence="6" key="2">
    <citation type="journal article" date="2021" name="PeerJ">
        <title>Extensive microbial diversity within the chicken gut microbiome revealed by metagenomics and culture.</title>
        <authorList>
            <person name="Gilroy R."/>
            <person name="Ravi A."/>
            <person name="Getino M."/>
            <person name="Pursley I."/>
            <person name="Horton D.L."/>
            <person name="Alikhan N.F."/>
            <person name="Baker D."/>
            <person name="Gharbi K."/>
            <person name="Hall N."/>
            <person name="Watson M."/>
            <person name="Adriaenssens E.M."/>
            <person name="Foster-Nyarko E."/>
            <person name="Jarju S."/>
            <person name="Secka A."/>
            <person name="Antonio M."/>
            <person name="Oren A."/>
            <person name="Chaudhuri R.R."/>
            <person name="La Ragione R."/>
            <person name="Hildebrand F."/>
            <person name="Pallen M.J."/>
        </authorList>
    </citation>
    <scope>NUCLEOTIDE SEQUENCE</scope>
    <source>
        <strain evidence="6">17113</strain>
    </source>
</reference>
<reference evidence="6" key="1">
    <citation type="submission" date="2020-10" db="EMBL/GenBank/DDBJ databases">
        <authorList>
            <person name="Gilroy R."/>
        </authorList>
    </citation>
    <scope>NUCLEOTIDE SEQUENCE</scope>
    <source>
        <strain evidence="6">17113</strain>
    </source>
</reference>
<dbReference type="PANTHER" id="PTHR30448:SF0">
    <property type="entry name" value="RNASE ADAPTER PROTEIN RAPZ"/>
    <property type="match status" value="1"/>
</dbReference>
<keyword evidence="3" id="KW-0342">GTP-binding</keyword>
<organism evidence="6 7">
    <name type="scientific">Candidatus Alloenteromonas pullistercoris</name>
    <dbReference type="NCBI Taxonomy" id="2840785"/>
    <lineage>
        <taxon>Bacteria</taxon>
        <taxon>Bacillati</taxon>
        <taxon>Bacillota</taxon>
        <taxon>Bacillota incertae sedis</taxon>
        <taxon>Candidatus Alloenteromonas</taxon>
    </lineage>
</organism>
<dbReference type="EMBL" id="JADINA010000038">
    <property type="protein sequence ID" value="MBO8426822.1"/>
    <property type="molecule type" value="Genomic_DNA"/>
</dbReference>
<dbReference type="GO" id="GO:0005524">
    <property type="term" value="F:ATP binding"/>
    <property type="evidence" value="ECO:0007669"/>
    <property type="project" value="UniProtKB-KW"/>
</dbReference>
<dbReference type="GO" id="GO:0005525">
    <property type="term" value="F:GTP binding"/>
    <property type="evidence" value="ECO:0007669"/>
    <property type="project" value="UniProtKB-KW"/>
</dbReference>
<dbReference type="NCBIfam" id="NF003828">
    <property type="entry name" value="PRK05416.1"/>
    <property type="match status" value="1"/>
</dbReference>
<feature type="domain" description="RapZ-like N-terminal" evidence="4">
    <location>
        <begin position="4"/>
        <end position="144"/>
    </location>
</feature>
<dbReference type="PANTHER" id="PTHR30448">
    <property type="entry name" value="RNASE ADAPTER PROTEIN RAPZ"/>
    <property type="match status" value="1"/>
</dbReference>
<evidence type="ECO:0000259" key="4">
    <source>
        <dbReference type="Pfam" id="PF03668"/>
    </source>
</evidence>
<dbReference type="SUPFAM" id="SSF52540">
    <property type="entry name" value="P-loop containing nucleoside triphosphate hydrolases"/>
    <property type="match status" value="1"/>
</dbReference>
<dbReference type="Pfam" id="PF03668">
    <property type="entry name" value="RapZ-like_N"/>
    <property type="match status" value="1"/>
</dbReference>
<dbReference type="AlphaFoldDB" id="A0A9D9DH19"/>
<proteinExistence type="predicted"/>
<dbReference type="InterPro" id="IPR005337">
    <property type="entry name" value="RapZ-like"/>
</dbReference>
<evidence type="ECO:0000256" key="3">
    <source>
        <dbReference type="ARBA" id="ARBA00023134"/>
    </source>
</evidence>
<evidence type="ECO:0000256" key="2">
    <source>
        <dbReference type="ARBA" id="ARBA00022840"/>
    </source>
</evidence>
<gene>
    <name evidence="6" type="primary">rapZ</name>
    <name evidence="6" type="ORF">IAC61_05905</name>
</gene>
<accession>A0A9D9DH19</accession>
<evidence type="ECO:0000256" key="1">
    <source>
        <dbReference type="ARBA" id="ARBA00022741"/>
    </source>
</evidence>